<sequence>MHIYQLLAAVLTATYVAAAPIHLDQGHDNHPASGHIANVPYHQVHKDHHHAQNLPFGSILDITGVEPSAGMEKGSNKGAHSAKRTNEAGHKYVLERRSIGRRLFDPERFLKPFRPFRPSRPLGGSGSRRPRPRPRPNRNGRGRGRGSSK</sequence>
<gene>
    <name evidence="3" type="ORF">M408DRAFT_331212</name>
</gene>
<dbReference type="HOGENOM" id="CLU_1750810_0_0_1"/>
<feature type="region of interest" description="Disordered" evidence="1">
    <location>
        <begin position="67"/>
        <end position="149"/>
    </location>
</feature>
<feature type="compositionally biased region" description="Basic and acidic residues" evidence="1">
    <location>
        <begin position="84"/>
        <end position="110"/>
    </location>
</feature>
<reference evidence="4" key="2">
    <citation type="submission" date="2015-01" db="EMBL/GenBank/DDBJ databases">
        <title>Evolutionary Origins and Diversification of the Mycorrhizal Mutualists.</title>
        <authorList>
            <consortium name="DOE Joint Genome Institute"/>
            <consortium name="Mycorrhizal Genomics Consortium"/>
            <person name="Kohler A."/>
            <person name="Kuo A."/>
            <person name="Nagy L.G."/>
            <person name="Floudas D."/>
            <person name="Copeland A."/>
            <person name="Barry K.W."/>
            <person name="Cichocki N."/>
            <person name="Veneault-Fourrey C."/>
            <person name="LaButti K."/>
            <person name="Lindquist E.A."/>
            <person name="Lipzen A."/>
            <person name="Lundell T."/>
            <person name="Morin E."/>
            <person name="Murat C."/>
            <person name="Riley R."/>
            <person name="Ohm R."/>
            <person name="Sun H."/>
            <person name="Tunlid A."/>
            <person name="Henrissat B."/>
            <person name="Grigoriev I.V."/>
            <person name="Hibbett D.S."/>
            <person name="Martin F."/>
        </authorList>
    </citation>
    <scope>NUCLEOTIDE SEQUENCE [LARGE SCALE GENOMIC DNA]</scope>
    <source>
        <strain evidence="4">MAFF 305830</strain>
    </source>
</reference>
<proteinExistence type="predicted"/>
<keyword evidence="2" id="KW-0732">Signal</keyword>
<keyword evidence="4" id="KW-1185">Reference proteome</keyword>
<evidence type="ECO:0000313" key="3">
    <source>
        <dbReference type="EMBL" id="KIM25470.1"/>
    </source>
</evidence>
<organism evidence="3 4">
    <name type="scientific">Serendipita vermifera MAFF 305830</name>
    <dbReference type="NCBI Taxonomy" id="933852"/>
    <lineage>
        <taxon>Eukaryota</taxon>
        <taxon>Fungi</taxon>
        <taxon>Dikarya</taxon>
        <taxon>Basidiomycota</taxon>
        <taxon>Agaricomycotina</taxon>
        <taxon>Agaricomycetes</taxon>
        <taxon>Sebacinales</taxon>
        <taxon>Serendipitaceae</taxon>
        <taxon>Serendipita</taxon>
    </lineage>
</organism>
<evidence type="ECO:0000256" key="2">
    <source>
        <dbReference type="SAM" id="SignalP"/>
    </source>
</evidence>
<feature type="signal peptide" evidence="2">
    <location>
        <begin position="1"/>
        <end position="18"/>
    </location>
</feature>
<evidence type="ECO:0000256" key="1">
    <source>
        <dbReference type="SAM" id="MobiDB-lite"/>
    </source>
</evidence>
<accession>A0A0C3ALK5</accession>
<feature type="compositionally biased region" description="Basic residues" evidence="1">
    <location>
        <begin position="128"/>
        <end position="149"/>
    </location>
</feature>
<name>A0A0C3ALK5_SERVB</name>
<feature type="chain" id="PRO_5002175377" evidence="2">
    <location>
        <begin position="19"/>
        <end position="149"/>
    </location>
</feature>
<reference evidence="3 4" key="1">
    <citation type="submission" date="2014-04" db="EMBL/GenBank/DDBJ databases">
        <authorList>
            <consortium name="DOE Joint Genome Institute"/>
            <person name="Kuo A."/>
            <person name="Zuccaro A."/>
            <person name="Kohler A."/>
            <person name="Nagy L.G."/>
            <person name="Floudas D."/>
            <person name="Copeland A."/>
            <person name="Barry K.W."/>
            <person name="Cichocki N."/>
            <person name="Veneault-Fourrey C."/>
            <person name="LaButti K."/>
            <person name="Lindquist E.A."/>
            <person name="Lipzen A."/>
            <person name="Lundell T."/>
            <person name="Morin E."/>
            <person name="Murat C."/>
            <person name="Sun H."/>
            <person name="Tunlid A."/>
            <person name="Henrissat B."/>
            <person name="Grigoriev I.V."/>
            <person name="Hibbett D.S."/>
            <person name="Martin F."/>
            <person name="Nordberg H.P."/>
            <person name="Cantor M.N."/>
            <person name="Hua S.X."/>
        </authorList>
    </citation>
    <scope>NUCLEOTIDE SEQUENCE [LARGE SCALE GENOMIC DNA]</scope>
    <source>
        <strain evidence="3 4">MAFF 305830</strain>
    </source>
</reference>
<dbReference type="Proteomes" id="UP000054097">
    <property type="component" value="Unassembled WGS sequence"/>
</dbReference>
<dbReference type="EMBL" id="KN824314">
    <property type="protein sequence ID" value="KIM25470.1"/>
    <property type="molecule type" value="Genomic_DNA"/>
</dbReference>
<dbReference type="AlphaFoldDB" id="A0A0C3ALK5"/>
<protein>
    <submittedName>
        <fullName evidence="3">Uncharacterized protein</fullName>
    </submittedName>
</protein>
<evidence type="ECO:0000313" key="4">
    <source>
        <dbReference type="Proteomes" id="UP000054097"/>
    </source>
</evidence>